<organism evidence="3 4">
    <name type="scientific">Bradyrhizobium algeriense</name>
    <dbReference type="NCBI Taxonomy" id="634784"/>
    <lineage>
        <taxon>Bacteria</taxon>
        <taxon>Pseudomonadati</taxon>
        <taxon>Pseudomonadota</taxon>
        <taxon>Alphaproteobacteria</taxon>
        <taxon>Hyphomicrobiales</taxon>
        <taxon>Nitrobacteraceae</taxon>
        <taxon>Bradyrhizobium</taxon>
    </lineage>
</organism>
<evidence type="ECO:0008006" key="5">
    <source>
        <dbReference type="Google" id="ProtNLM"/>
    </source>
</evidence>
<evidence type="ECO:0000256" key="2">
    <source>
        <dbReference type="SAM" id="Phobius"/>
    </source>
</evidence>
<gene>
    <name evidence="3" type="ORF">V1286_001981</name>
</gene>
<feature type="region of interest" description="Disordered" evidence="1">
    <location>
        <begin position="34"/>
        <end position="66"/>
    </location>
</feature>
<keyword evidence="2" id="KW-0472">Membrane</keyword>
<dbReference type="RefSeq" id="WP_334479213.1">
    <property type="nucleotide sequence ID" value="NZ_JAZHRV010000001.1"/>
</dbReference>
<keyword evidence="2" id="KW-1133">Transmembrane helix</keyword>
<keyword evidence="4" id="KW-1185">Reference proteome</keyword>
<sequence>MNSQSFAGLLGAIVASIVMVVAIAYGPIGQFGKPAKPASIQQPAPGLQPVPAAPAPRGPVIREVPN</sequence>
<keyword evidence="2" id="KW-0812">Transmembrane</keyword>
<proteinExistence type="predicted"/>
<protein>
    <recommendedName>
        <fullName evidence="5">Dynamin</fullName>
    </recommendedName>
</protein>
<name>A0ABU8B8H4_9BRAD</name>
<comment type="caution">
    <text evidence="3">The sequence shown here is derived from an EMBL/GenBank/DDBJ whole genome shotgun (WGS) entry which is preliminary data.</text>
</comment>
<feature type="compositionally biased region" description="Pro residues" evidence="1">
    <location>
        <begin position="46"/>
        <end position="57"/>
    </location>
</feature>
<dbReference type="Proteomes" id="UP001364224">
    <property type="component" value="Unassembled WGS sequence"/>
</dbReference>
<evidence type="ECO:0000313" key="3">
    <source>
        <dbReference type="EMBL" id="MEH2554452.1"/>
    </source>
</evidence>
<evidence type="ECO:0000313" key="4">
    <source>
        <dbReference type="Proteomes" id="UP001364224"/>
    </source>
</evidence>
<accession>A0ABU8B8H4</accession>
<evidence type="ECO:0000256" key="1">
    <source>
        <dbReference type="SAM" id="MobiDB-lite"/>
    </source>
</evidence>
<dbReference type="EMBL" id="JAZHRV010000001">
    <property type="protein sequence ID" value="MEH2554452.1"/>
    <property type="molecule type" value="Genomic_DNA"/>
</dbReference>
<reference evidence="3 4" key="1">
    <citation type="submission" date="2024-02" db="EMBL/GenBank/DDBJ databases">
        <title>Adaptive strategies in a cosmopolitan and abundant soil bacterium.</title>
        <authorList>
            <person name="Carini P."/>
        </authorList>
    </citation>
    <scope>NUCLEOTIDE SEQUENCE [LARGE SCALE GENOMIC DNA]</scope>
    <source>
        <strain evidence="3 4">AZCC 1608</strain>
    </source>
</reference>
<feature type="transmembrane region" description="Helical" evidence="2">
    <location>
        <begin position="6"/>
        <end position="26"/>
    </location>
</feature>